<dbReference type="AlphaFoldDB" id="A0A4Y2SKD2"/>
<accession>A0A4Y2SKD2</accession>
<gene>
    <name evidence="2" type="ORF">AVEN_84677_1</name>
</gene>
<feature type="transmembrane region" description="Helical" evidence="1">
    <location>
        <begin position="6"/>
        <end position="25"/>
    </location>
</feature>
<comment type="caution">
    <text evidence="2">The sequence shown here is derived from an EMBL/GenBank/DDBJ whole genome shotgun (WGS) entry which is preliminary data.</text>
</comment>
<keyword evidence="1" id="KW-0472">Membrane</keyword>
<name>A0A4Y2SKD2_ARAVE</name>
<evidence type="ECO:0000313" key="2">
    <source>
        <dbReference type="EMBL" id="GBN87615.1"/>
    </source>
</evidence>
<reference evidence="2 3" key="1">
    <citation type="journal article" date="2019" name="Sci. Rep.">
        <title>Orb-weaving spider Araneus ventricosus genome elucidates the spidroin gene catalogue.</title>
        <authorList>
            <person name="Kono N."/>
            <person name="Nakamura H."/>
            <person name="Ohtoshi R."/>
            <person name="Moran D.A.P."/>
            <person name="Shinohara A."/>
            <person name="Yoshida Y."/>
            <person name="Fujiwara M."/>
            <person name="Mori M."/>
            <person name="Tomita M."/>
            <person name="Arakawa K."/>
        </authorList>
    </citation>
    <scope>NUCLEOTIDE SEQUENCE [LARGE SCALE GENOMIC DNA]</scope>
</reference>
<protein>
    <submittedName>
        <fullName evidence="2">Uncharacterized protein</fullName>
    </submittedName>
</protein>
<proteinExistence type="predicted"/>
<keyword evidence="1" id="KW-0812">Transmembrane</keyword>
<organism evidence="2 3">
    <name type="scientific">Araneus ventricosus</name>
    <name type="common">Orbweaver spider</name>
    <name type="synonym">Epeira ventricosa</name>
    <dbReference type="NCBI Taxonomy" id="182803"/>
    <lineage>
        <taxon>Eukaryota</taxon>
        <taxon>Metazoa</taxon>
        <taxon>Ecdysozoa</taxon>
        <taxon>Arthropoda</taxon>
        <taxon>Chelicerata</taxon>
        <taxon>Arachnida</taxon>
        <taxon>Araneae</taxon>
        <taxon>Araneomorphae</taxon>
        <taxon>Entelegynae</taxon>
        <taxon>Araneoidea</taxon>
        <taxon>Araneidae</taxon>
        <taxon>Araneus</taxon>
    </lineage>
</organism>
<dbReference type="EMBL" id="BGPR01021879">
    <property type="protein sequence ID" value="GBN87615.1"/>
    <property type="molecule type" value="Genomic_DNA"/>
</dbReference>
<keyword evidence="3" id="KW-1185">Reference proteome</keyword>
<keyword evidence="1" id="KW-1133">Transmembrane helix</keyword>
<evidence type="ECO:0000313" key="3">
    <source>
        <dbReference type="Proteomes" id="UP000499080"/>
    </source>
</evidence>
<sequence>MEILLFHIVNPGYLILIRFIILGNYDKYVRNKSMISANNISFTIPRDENGMFYPLTPNGPQNLTTFAYGGFVDMWIREMDSSAFSPFLLTVGGQKRTGK</sequence>
<dbReference type="Proteomes" id="UP000499080">
    <property type="component" value="Unassembled WGS sequence"/>
</dbReference>
<evidence type="ECO:0000256" key="1">
    <source>
        <dbReference type="SAM" id="Phobius"/>
    </source>
</evidence>